<dbReference type="InterPro" id="IPR029058">
    <property type="entry name" value="AB_hydrolase_fold"/>
</dbReference>
<protein>
    <submittedName>
        <fullName evidence="4">S9 family peptidase</fullName>
    </submittedName>
</protein>
<feature type="domain" description="Dipeptidylpeptidase IV N-terminal" evidence="3">
    <location>
        <begin position="106"/>
        <end position="424"/>
    </location>
</feature>
<feature type="chain" id="PRO_5040863792" evidence="1">
    <location>
        <begin position="21"/>
        <end position="725"/>
    </location>
</feature>
<dbReference type="Proteomes" id="UP001155280">
    <property type="component" value="Unassembled WGS sequence"/>
</dbReference>
<dbReference type="InterPro" id="IPR050278">
    <property type="entry name" value="Serine_Prot_S9B/DPPIV"/>
</dbReference>
<dbReference type="Pfam" id="PF00930">
    <property type="entry name" value="DPPIV_N"/>
    <property type="match status" value="1"/>
</dbReference>
<dbReference type="Gene3D" id="2.140.10.30">
    <property type="entry name" value="Dipeptidylpeptidase IV, N-terminal domain"/>
    <property type="match status" value="1"/>
</dbReference>
<sequence>MTKYLKILFLFFLSTYTVSAQTGREKLTTEDYEKATRFLSFNTRDLVDKSYVSPNWLENGQFWYKISENGNASYVLVDPANGNKRTADSENNIMQMAGASRVDNKAATSWTEVVSPNGEKAAFIKDWNLWMRDLKSGDSIQLTFDGEENYGYATDNAGWRKSDKPILLWSPDSKKIATYRQDQRHVNDMYLVSTNVGSPELQRWKYPLPTDEEVIKIERVIIHTQQPKVVDLQVPADPRRGTLCDDISCSGGFDDNQWSKDSKQLAFVSSSRDHKSAKMRIADAETGAVREVFEEKVETQYESGQGAINWRFLSASNEIIWYSERDDWGHLYLYDSKTGNLKNQITKGDFVVTQLKVVDEEDRKLYFMANGREEGRDPYFSHFYSINFNGKNLKLLTPENGNHSVSISPDEKYFVDNYSQPDVPNVAELRNIKGKLISTLEKADISRLKETGWQAPKPITVKSRDGRWDLYGLMFTPTHLDESKKYPVVNYIYPGPQGGGVGSRSFYPSRRDHQALAELGFVVVVIDGTCNPDRSKSFHDACYGNMADNTLEDQISGIKQLAERYPYMDLDHVGIWGHSGGGFATAAAMFKYPEFYKVGISESGNHDNRNYEDDWGERYIGLLETGEDGLSNYEKQANQNLAANLEGKLMLAHGAMDDNVPPYNTYLLVDALIEANKDFDLIIFPHARHGFGKDSYYMMRRRWDYFVEHLMDATPPEDFVIDPSN</sequence>
<evidence type="ECO:0000259" key="3">
    <source>
        <dbReference type="Pfam" id="PF00930"/>
    </source>
</evidence>
<name>A0A9X2KYK8_9FLAO</name>
<accession>A0A9X2KYK8</accession>
<dbReference type="PANTHER" id="PTHR11731">
    <property type="entry name" value="PROTEASE FAMILY S9B,C DIPEPTIDYL-PEPTIDASE IV-RELATED"/>
    <property type="match status" value="1"/>
</dbReference>
<organism evidence="4 5">
    <name type="scientific">Christiangramia oceanisediminis</name>
    <dbReference type="NCBI Taxonomy" id="2920386"/>
    <lineage>
        <taxon>Bacteria</taxon>
        <taxon>Pseudomonadati</taxon>
        <taxon>Bacteroidota</taxon>
        <taxon>Flavobacteriia</taxon>
        <taxon>Flavobacteriales</taxon>
        <taxon>Flavobacteriaceae</taxon>
        <taxon>Christiangramia</taxon>
    </lineage>
</organism>
<dbReference type="InterPro" id="IPR001375">
    <property type="entry name" value="Peptidase_S9_cat"/>
</dbReference>
<dbReference type="Pfam" id="PF00326">
    <property type="entry name" value="Peptidase_S9"/>
    <property type="match status" value="1"/>
</dbReference>
<keyword evidence="1" id="KW-0732">Signal</keyword>
<dbReference type="Gene3D" id="3.40.50.1820">
    <property type="entry name" value="alpha/beta hydrolase"/>
    <property type="match status" value="1"/>
</dbReference>
<feature type="domain" description="Peptidase S9 prolyl oligopeptidase catalytic" evidence="2">
    <location>
        <begin position="513"/>
        <end position="710"/>
    </location>
</feature>
<dbReference type="InterPro" id="IPR002469">
    <property type="entry name" value="Peptidase_S9B_N"/>
</dbReference>
<evidence type="ECO:0000259" key="2">
    <source>
        <dbReference type="Pfam" id="PF00326"/>
    </source>
</evidence>
<evidence type="ECO:0000313" key="5">
    <source>
        <dbReference type="Proteomes" id="UP001155280"/>
    </source>
</evidence>
<dbReference type="PANTHER" id="PTHR11731:SF118">
    <property type="entry name" value="BLR1971 PROTEIN"/>
    <property type="match status" value="1"/>
</dbReference>
<dbReference type="SUPFAM" id="SSF82171">
    <property type="entry name" value="DPP6 N-terminal domain-like"/>
    <property type="match status" value="1"/>
</dbReference>
<dbReference type="RefSeq" id="WP_241551390.1">
    <property type="nucleotide sequence ID" value="NZ_JANCNS010000002.1"/>
</dbReference>
<gene>
    <name evidence="4" type="ORF">MKO06_11965</name>
</gene>
<dbReference type="SUPFAM" id="SSF53474">
    <property type="entry name" value="alpha/beta-Hydrolases"/>
    <property type="match status" value="1"/>
</dbReference>
<keyword evidence="5" id="KW-1185">Reference proteome</keyword>
<evidence type="ECO:0000313" key="4">
    <source>
        <dbReference type="EMBL" id="MCP9200629.1"/>
    </source>
</evidence>
<feature type="signal peptide" evidence="1">
    <location>
        <begin position="1"/>
        <end position="20"/>
    </location>
</feature>
<dbReference type="AlphaFoldDB" id="A0A9X2KYK8"/>
<evidence type="ECO:0000256" key="1">
    <source>
        <dbReference type="SAM" id="SignalP"/>
    </source>
</evidence>
<dbReference type="GO" id="GO:0008236">
    <property type="term" value="F:serine-type peptidase activity"/>
    <property type="evidence" value="ECO:0007669"/>
    <property type="project" value="InterPro"/>
</dbReference>
<reference evidence="4" key="1">
    <citation type="submission" date="2022-07" db="EMBL/GenBank/DDBJ databases">
        <title>Gramela sediminis sp. nov., isolated from deep-sea sediment of the Indian Ocean.</title>
        <authorList>
            <person name="Shi H."/>
        </authorList>
    </citation>
    <scope>NUCLEOTIDE SEQUENCE</scope>
    <source>
        <strain evidence="4">GC03-9</strain>
    </source>
</reference>
<proteinExistence type="predicted"/>
<dbReference type="EMBL" id="JANCNS010000002">
    <property type="protein sequence ID" value="MCP9200629.1"/>
    <property type="molecule type" value="Genomic_DNA"/>
</dbReference>
<dbReference type="GO" id="GO:0006508">
    <property type="term" value="P:proteolysis"/>
    <property type="evidence" value="ECO:0007669"/>
    <property type="project" value="InterPro"/>
</dbReference>
<comment type="caution">
    <text evidence="4">The sequence shown here is derived from an EMBL/GenBank/DDBJ whole genome shotgun (WGS) entry which is preliminary data.</text>
</comment>